<evidence type="ECO:0000313" key="2">
    <source>
        <dbReference type="Proteomes" id="UP001189122"/>
    </source>
</evidence>
<accession>A0A7I8J3T9</accession>
<evidence type="ECO:0000313" key="1">
    <source>
        <dbReference type="EMBL" id="CAA2624579.1"/>
    </source>
</evidence>
<proteinExistence type="predicted"/>
<keyword evidence="2" id="KW-1185">Reference proteome</keyword>
<sequence length="93" mass="10566">MPRLRSLFISCKTLKMLPEGLQDMAALKRLVLWVYYVGPKRWEKLSGDDVEDLHDKHCLVVPSPVEQEILNPSGWMTITSCGCFALLCFPALD</sequence>
<dbReference type="AlphaFoldDB" id="A0A7I8J3T9"/>
<dbReference type="Proteomes" id="UP001189122">
    <property type="component" value="Unassembled WGS sequence"/>
</dbReference>
<organism evidence="1">
    <name type="scientific">Spirodela intermedia</name>
    <name type="common">Intermediate duckweed</name>
    <dbReference type="NCBI Taxonomy" id="51605"/>
    <lineage>
        <taxon>Eukaryota</taxon>
        <taxon>Viridiplantae</taxon>
        <taxon>Streptophyta</taxon>
        <taxon>Embryophyta</taxon>
        <taxon>Tracheophyta</taxon>
        <taxon>Spermatophyta</taxon>
        <taxon>Magnoliopsida</taxon>
        <taxon>Liliopsida</taxon>
        <taxon>Araceae</taxon>
        <taxon>Lemnoideae</taxon>
        <taxon>Spirodela</taxon>
    </lineage>
</organism>
<dbReference type="EMBL" id="LR743595">
    <property type="protein sequence ID" value="CAA2624579.1"/>
    <property type="molecule type" value="Genomic_DNA"/>
</dbReference>
<name>A0A7I8J3T9_SPIIN</name>
<dbReference type="EMBL" id="CACRZD030000008">
    <property type="protein sequence ID" value="CAA6664020.1"/>
    <property type="molecule type" value="Genomic_DNA"/>
</dbReference>
<reference evidence="1 2" key="1">
    <citation type="submission" date="2019-12" db="EMBL/GenBank/DDBJ databases">
        <authorList>
            <person name="Scholz U."/>
            <person name="Mascher M."/>
            <person name="Fiebig A."/>
        </authorList>
    </citation>
    <scope>NUCLEOTIDE SEQUENCE</scope>
</reference>
<protein>
    <submittedName>
        <fullName evidence="1">Uncharacterized protein</fullName>
    </submittedName>
</protein>
<gene>
    <name evidence="1" type="ORF">SI7747_08010409</name>
</gene>